<evidence type="ECO:0000256" key="4">
    <source>
        <dbReference type="ARBA" id="ARBA00022692"/>
    </source>
</evidence>
<dbReference type="InterPro" id="IPR000440">
    <property type="entry name" value="NADH_UbQ/plastoQ_OxRdtase_su3"/>
</dbReference>
<comment type="similarity">
    <text evidence="2">Belongs to the complex I subunit 3 family.</text>
</comment>
<keyword evidence="6 7" id="KW-0472">Membrane</keyword>
<evidence type="ECO:0000256" key="2">
    <source>
        <dbReference type="ARBA" id="ARBA00008472"/>
    </source>
</evidence>
<evidence type="ECO:0000313" key="8">
    <source>
        <dbReference type="EMBL" id="AEA46552.1"/>
    </source>
</evidence>
<dbReference type="InterPro" id="IPR038430">
    <property type="entry name" value="NDAH_ubi_oxred_su3_sf"/>
</dbReference>
<dbReference type="EMBL" id="CP002588">
    <property type="protein sequence ID" value="AEA46552.1"/>
    <property type="molecule type" value="Genomic_DNA"/>
</dbReference>
<feature type="transmembrane region" description="Helical" evidence="7">
    <location>
        <begin position="7"/>
        <end position="29"/>
    </location>
</feature>
<evidence type="ECO:0000256" key="7">
    <source>
        <dbReference type="SAM" id="Phobius"/>
    </source>
</evidence>
<sequence length="121" mass="13087">MTGIMDNIVIVGILIGLCIFIDAVIVLLAKTLTPKKPTPVKTQRFESGNMPIGIPKYVLPMQYVGFLILFLGCEPVVVLLLILAPLRTAIPLILLTLLMLIPAIAYSYRLACEAAYGGECA</sequence>
<dbReference type="HOGENOM" id="CLU_147805_0_0_2"/>
<evidence type="ECO:0000256" key="3">
    <source>
        <dbReference type="ARBA" id="ARBA00022448"/>
    </source>
</evidence>
<evidence type="ECO:0000256" key="1">
    <source>
        <dbReference type="ARBA" id="ARBA00004370"/>
    </source>
</evidence>
<dbReference type="Gene3D" id="1.20.58.1610">
    <property type="entry name" value="NADH:ubiquinone/plastoquinone oxidoreductase, chain 3"/>
    <property type="match status" value="1"/>
</dbReference>
<evidence type="ECO:0000313" key="9">
    <source>
        <dbReference type="Proteomes" id="UP000008136"/>
    </source>
</evidence>
<dbReference type="AlphaFoldDB" id="F2KQB9"/>
<dbReference type="Proteomes" id="UP000008136">
    <property type="component" value="Chromosome"/>
</dbReference>
<keyword evidence="9" id="KW-1185">Reference proteome</keyword>
<dbReference type="Pfam" id="PF00507">
    <property type="entry name" value="Oxidored_q4"/>
    <property type="match status" value="1"/>
</dbReference>
<comment type="subcellular location">
    <subcellularLocation>
        <location evidence="1">Membrane</location>
    </subcellularLocation>
</comment>
<dbReference type="NCBIfam" id="NF004727">
    <property type="entry name" value="PRK06073.1-2"/>
    <property type="match status" value="1"/>
</dbReference>
<gene>
    <name evidence="8" type="ordered locus">Arcve_0525</name>
</gene>
<reference evidence="8 9" key="1">
    <citation type="submission" date="2011-03" db="EMBL/GenBank/DDBJ databases">
        <title>The complete genome of Archaeoglobus veneficus SNP6.</title>
        <authorList>
            <consortium name="US DOE Joint Genome Institute (JGI-PGF)"/>
            <person name="Lucas S."/>
            <person name="Copeland A."/>
            <person name="Lapidus A."/>
            <person name="Bruce D."/>
            <person name="Goodwin L."/>
            <person name="Pitluck S."/>
            <person name="Kyrpides N."/>
            <person name="Mavromatis K."/>
            <person name="Pagani I."/>
            <person name="Ivanova N."/>
            <person name="Mikhailova N."/>
            <person name="Lu M."/>
            <person name="Detter J.C."/>
            <person name="Tapia R."/>
            <person name="Han C."/>
            <person name="Land M."/>
            <person name="Hauser L."/>
            <person name="Markowitz V."/>
            <person name="Cheng J.-F."/>
            <person name="Hugenholtz P."/>
            <person name="Woyke T."/>
            <person name="Wu D."/>
            <person name="Spring S."/>
            <person name="Brambilla E."/>
            <person name="Klenk H.-P."/>
            <person name="Eisen J.A."/>
        </authorList>
    </citation>
    <scope>NUCLEOTIDE SEQUENCE [LARGE SCALE GENOMIC DNA]</scope>
    <source>
        <strain>SNP6</strain>
    </source>
</reference>
<organism evidence="8 9">
    <name type="scientific">Archaeoglobus veneficus (strain DSM 11195 / SNP6)</name>
    <dbReference type="NCBI Taxonomy" id="693661"/>
    <lineage>
        <taxon>Archaea</taxon>
        <taxon>Methanobacteriati</taxon>
        <taxon>Methanobacteriota</taxon>
        <taxon>Archaeoglobi</taxon>
        <taxon>Archaeoglobales</taxon>
        <taxon>Archaeoglobaceae</taxon>
        <taxon>Archaeoglobus</taxon>
    </lineage>
</organism>
<feature type="transmembrane region" description="Helical" evidence="7">
    <location>
        <begin position="63"/>
        <end position="83"/>
    </location>
</feature>
<dbReference type="GO" id="GO:0008137">
    <property type="term" value="F:NADH dehydrogenase (ubiquinone) activity"/>
    <property type="evidence" value="ECO:0007669"/>
    <property type="project" value="InterPro"/>
</dbReference>
<evidence type="ECO:0000256" key="5">
    <source>
        <dbReference type="ARBA" id="ARBA00022989"/>
    </source>
</evidence>
<name>F2KQB9_ARCVS</name>
<dbReference type="STRING" id="693661.Arcve_0525"/>
<dbReference type="RefSeq" id="WP_013683226.1">
    <property type="nucleotide sequence ID" value="NC_015320.1"/>
</dbReference>
<dbReference type="GeneID" id="10393621"/>
<dbReference type="GO" id="GO:0016020">
    <property type="term" value="C:membrane"/>
    <property type="evidence" value="ECO:0007669"/>
    <property type="project" value="UniProtKB-SubCell"/>
</dbReference>
<dbReference type="KEGG" id="ave:Arcve_0525"/>
<evidence type="ECO:0000256" key="6">
    <source>
        <dbReference type="ARBA" id="ARBA00023136"/>
    </source>
</evidence>
<dbReference type="eggNOG" id="arCOG01557">
    <property type="taxonomic scope" value="Archaea"/>
</dbReference>
<feature type="transmembrane region" description="Helical" evidence="7">
    <location>
        <begin position="90"/>
        <end position="108"/>
    </location>
</feature>
<dbReference type="OrthoDB" id="51573at2157"/>
<proteinExistence type="inferred from homology"/>
<protein>
    <submittedName>
        <fullName evidence="8">NADH dehydrogenase subunit A</fullName>
    </submittedName>
</protein>
<accession>F2KQB9</accession>
<keyword evidence="4 7" id="KW-0812">Transmembrane</keyword>
<keyword evidence="3" id="KW-0813">Transport</keyword>
<keyword evidence="5 7" id="KW-1133">Transmembrane helix</keyword>